<name>A0ACC0LEV8_RHOML</name>
<evidence type="ECO:0000313" key="2">
    <source>
        <dbReference type="Proteomes" id="UP001062846"/>
    </source>
</evidence>
<organism evidence="1 2">
    <name type="scientific">Rhododendron molle</name>
    <name type="common">Chinese azalea</name>
    <name type="synonym">Azalea mollis</name>
    <dbReference type="NCBI Taxonomy" id="49168"/>
    <lineage>
        <taxon>Eukaryota</taxon>
        <taxon>Viridiplantae</taxon>
        <taxon>Streptophyta</taxon>
        <taxon>Embryophyta</taxon>
        <taxon>Tracheophyta</taxon>
        <taxon>Spermatophyta</taxon>
        <taxon>Magnoliopsida</taxon>
        <taxon>eudicotyledons</taxon>
        <taxon>Gunneridae</taxon>
        <taxon>Pentapetalae</taxon>
        <taxon>asterids</taxon>
        <taxon>Ericales</taxon>
        <taxon>Ericaceae</taxon>
        <taxon>Ericoideae</taxon>
        <taxon>Rhodoreae</taxon>
        <taxon>Rhododendron</taxon>
    </lineage>
</organism>
<dbReference type="EMBL" id="CM046399">
    <property type="protein sequence ID" value="KAI8527275.1"/>
    <property type="molecule type" value="Genomic_DNA"/>
</dbReference>
<dbReference type="Proteomes" id="UP001062846">
    <property type="component" value="Chromosome 12"/>
</dbReference>
<reference evidence="1" key="1">
    <citation type="submission" date="2022-02" db="EMBL/GenBank/DDBJ databases">
        <title>Plant Genome Project.</title>
        <authorList>
            <person name="Zhang R.-G."/>
        </authorList>
    </citation>
    <scope>NUCLEOTIDE SEQUENCE</scope>
    <source>
        <strain evidence="1">AT1</strain>
    </source>
</reference>
<accession>A0ACC0LEV8</accession>
<gene>
    <name evidence="1" type="ORF">RHMOL_Rhmol12G0063100</name>
</gene>
<keyword evidence="2" id="KW-1185">Reference proteome</keyword>
<sequence>MGKGPGLYSDIGKKARDLLYKDYQGDHKFTITTYTSTGVAITSSGTKKGELFLADVSTQLKNKNITTDIKVDTNSNLLTTITIDEPAPGLKTILSFKVPDQRSGKVELQYLHDYAGISTSMGLTATPIVNFSGVAGNSDLSLGADLSFDTATGNFTKYNAGLNFTKTDLIASLTLNDKGDTLAASYYHSVSPLTNTAVGAELTHCFSSNENTLTIGTQHALDPLTTVKARVNNYGKASTLIQHEWRPKSLFTISGEVDTRAIEKSAKIGLALALKP</sequence>
<comment type="caution">
    <text evidence="1">The sequence shown here is derived from an EMBL/GenBank/DDBJ whole genome shotgun (WGS) entry which is preliminary data.</text>
</comment>
<evidence type="ECO:0000313" key="1">
    <source>
        <dbReference type="EMBL" id="KAI8527275.1"/>
    </source>
</evidence>
<protein>
    <submittedName>
        <fullName evidence="1">Uncharacterized protein</fullName>
    </submittedName>
</protein>
<proteinExistence type="predicted"/>